<evidence type="ECO:0008006" key="4">
    <source>
        <dbReference type="Google" id="ProtNLM"/>
    </source>
</evidence>
<evidence type="ECO:0000313" key="3">
    <source>
        <dbReference type="Proteomes" id="UP000006222"/>
    </source>
</evidence>
<feature type="signal peptide" evidence="1">
    <location>
        <begin position="1"/>
        <end position="20"/>
    </location>
</feature>
<proteinExistence type="predicted"/>
<dbReference type="EMBL" id="AFAR01000240">
    <property type="protein sequence ID" value="EGF25278.1"/>
    <property type="molecule type" value="Genomic_DNA"/>
</dbReference>
<feature type="chain" id="PRO_5003273948" description="Secreted protein" evidence="1">
    <location>
        <begin position="21"/>
        <end position="114"/>
    </location>
</feature>
<accession>F2AYI7</accession>
<comment type="caution">
    <text evidence="2">The sequence shown here is derived from an EMBL/GenBank/DDBJ whole genome shotgun (WGS) entry which is preliminary data.</text>
</comment>
<protein>
    <recommendedName>
        <fullName evidence="4">Secreted protein</fullName>
    </recommendedName>
</protein>
<organism evidence="2 3">
    <name type="scientific">Rhodopirellula baltica WH47</name>
    <dbReference type="NCBI Taxonomy" id="991778"/>
    <lineage>
        <taxon>Bacteria</taxon>
        <taxon>Pseudomonadati</taxon>
        <taxon>Planctomycetota</taxon>
        <taxon>Planctomycetia</taxon>
        <taxon>Pirellulales</taxon>
        <taxon>Pirellulaceae</taxon>
        <taxon>Rhodopirellula</taxon>
    </lineage>
</organism>
<reference evidence="2 3" key="1">
    <citation type="journal article" date="2013" name="Mar. Genomics">
        <title>Expression of sulfatases in Rhodopirellula baltica and the diversity of sulfatases in the genus Rhodopirellula.</title>
        <authorList>
            <person name="Wegner C.E."/>
            <person name="Richter-Heitmann T."/>
            <person name="Klindworth A."/>
            <person name="Klockow C."/>
            <person name="Richter M."/>
            <person name="Achstetter T."/>
            <person name="Glockner F.O."/>
            <person name="Harder J."/>
        </authorList>
    </citation>
    <scope>NUCLEOTIDE SEQUENCE [LARGE SCALE GENOMIC DNA]</scope>
    <source>
        <strain evidence="2 3">WH47</strain>
    </source>
</reference>
<evidence type="ECO:0000256" key="1">
    <source>
        <dbReference type="SAM" id="SignalP"/>
    </source>
</evidence>
<evidence type="ECO:0000313" key="2">
    <source>
        <dbReference type="EMBL" id="EGF25278.1"/>
    </source>
</evidence>
<sequence>MKYSLVFVLVAFLVGCDPHAITGSVRTSVQEVNGVTTYNLEVDNMSLADTVTAINQHVEEPIAIDPRVDAQSTVESIKIESTDWQGIIEELDEQLTDVEIAQKNGGMVIIPNGG</sequence>
<dbReference type="RefSeq" id="WP_007328697.1">
    <property type="nucleotide sequence ID" value="NZ_AFAR01000240.1"/>
</dbReference>
<gene>
    <name evidence="2" type="ORF">RBWH47_02793</name>
</gene>
<dbReference type="Proteomes" id="UP000006222">
    <property type="component" value="Unassembled WGS sequence"/>
</dbReference>
<dbReference type="PROSITE" id="PS51257">
    <property type="entry name" value="PROKAR_LIPOPROTEIN"/>
    <property type="match status" value="1"/>
</dbReference>
<dbReference type="AlphaFoldDB" id="F2AYI7"/>
<name>F2AYI7_RHOBT</name>
<keyword evidence="1" id="KW-0732">Signal</keyword>
<dbReference type="PATRIC" id="fig|991778.3.peg.5076"/>